<keyword evidence="3" id="KW-1185">Reference proteome</keyword>
<dbReference type="AlphaFoldDB" id="A0A0B0P1S7"/>
<evidence type="ECO:0000313" key="2">
    <source>
        <dbReference type="EMBL" id="KHG21551.1"/>
    </source>
</evidence>
<sequence length="69" mass="8101">MAKYQITVHKYKSIHLAKSNDLYNKMTKSVYMPYSQNVLKSSVPKGQFDSVMRLLTISNPEIVWRHNKN</sequence>
<organism evidence="1 3">
    <name type="scientific">Gossypium arboreum</name>
    <name type="common">Tree cotton</name>
    <name type="synonym">Gossypium nanking</name>
    <dbReference type="NCBI Taxonomy" id="29729"/>
    <lineage>
        <taxon>Eukaryota</taxon>
        <taxon>Viridiplantae</taxon>
        <taxon>Streptophyta</taxon>
        <taxon>Embryophyta</taxon>
        <taxon>Tracheophyta</taxon>
        <taxon>Spermatophyta</taxon>
        <taxon>Magnoliopsida</taxon>
        <taxon>eudicotyledons</taxon>
        <taxon>Gunneridae</taxon>
        <taxon>Pentapetalae</taxon>
        <taxon>rosids</taxon>
        <taxon>malvids</taxon>
        <taxon>Malvales</taxon>
        <taxon>Malvaceae</taxon>
        <taxon>Malvoideae</taxon>
        <taxon>Gossypium</taxon>
    </lineage>
</organism>
<dbReference type="EMBL" id="KN411437">
    <property type="protein sequence ID" value="KHG18817.1"/>
    <property type="molecule type" value="Genomic_DNA"/>
</dbReference>
<protein>
    <submittedName>
        <fullName evidence="1">Genetic interactor of prohibitins 3, mitochondrial</fullName>
    </submittedName>
</protein>
<dbReference type="EMBL" id="KN418878">
    <property type="protein sequence ID" value="KHG21551.1"/>
    <property type="molecule type" value="Genomic_DNA"/>
</dbReference>
<gene>
    <name evidence="1" type="ORF">F383_23879</name>
    <name evidence="2" type="ORF">F383_27306</name>
</gene>
<dbReference type="Proteomes" id="UP000032142">
    <property type="component" value="Unassembled WGS sequence"/>
</dbReference>
<reference evidence="3" key="2">
    <citation type="submission" date="2014-09" db="EMBL/GenBank/DDBJ databases">
        <authorList>
            <person name="Mudge J."/>
            <person name="Ramaraj T."/>
            <person name="Lindquist I.E."/>
            <person name="Bharti A.K."/>
            <person name="Sundararajan A."/>
            <person name="Cameron C.T."/>
            <person name="Woodward J.E."/>
            <person name="May G.D."/>
            <person name="Brubaker C."/>
            <person name="Broadhvest J."/>
            <person name="Wilkins T.A."/>
        </authorList>
    </citation>
    <scope>NUCLEOTIDE SEQUENCE</scope>
    <source>
        <strain evidence="3">cv. AKA8401</strain>
    </source>
</reference>
<evidence type="ECO:0000313" key="3">
    <source>
        <dbReference type="Proteomes" id="UP000032142"/>
    </source>
</evidence>
<evidence type="ECO:0000313" key="1">
    <source>
        <dbReference type="EMBL" id="KHG18817.1"/>
    </source>
</evidence>
<name>A0A0B0P1S7_GOSAR</name>
<proteinExistence type="predicted"/>
<reference evidence="1" key="1">
    <citation type="submission" date="2014-09" db="EMBL/GenBank/DDBJ databases">
        <title>G. arboreum L. cv. AKA8401 A2 genome assembly version 1.0.</title>
        <authorList>
            <person name="Mudge J."/>
            <person name="Ramaraj T."/>
            <person name="Lindquist I.E."/>
            <person name="Bharti A.K."/>
            <person name="Sundararajan A."/>
            <person name="Cameron C.T."/>
            <person name="Woodward J.E."/>
            <person name="May G.D."/>
            <person name="Brubaker C."/>
            <person name="Broadhvest J."/>
            <person name="Wilkins T.A."/>
        </authorList>
    </citation>
    <scope>NUCLEOTIDE SEQUENCE</scope>
</reference>
<accession>A0A0B0P1S7</accession>